<organism evidence="5 6">
    <name type="scientific">Debaryomyces hansenii (strain ATCC 36239 / CBS 767 / BCRC 21394 / JCM 1990 / NBRC 0083 / IGC 2968)</name>
    <name type="common">Yeast</name>
    <name type="synonym">Torulaspora hansenii</name>
    <dbReference type="NCBI Taxonomy" id="284592"/>
    <lineage>
        <taxon>Eukaryota</taxon>
        <taxon>Fungi</taxon>
        <taxon>Dikarya</taxon>
        <taxon>Ascomycota</taxon>
        <taxon>Saccharomycotina</taxon>
        <taxon>Pichiomycetes</taxon>
        <taxon>Debaryomycetaceae</taxon>
        <taxon>Debaryomyces</taxon>
    </lineage>
</organism>
<dbReference type="GO" id="GO:0031097">
    <property type="term" value="C:medial cortex"/>
    <property type="evidence" value="ECO:0007669"/>
    <property type="project" value="TreeGrafter"/>
</dbReference>
<dbReference type="GO" id="GO:0097320">
    <property type="term" value="P:plasma membrane tubulation"/>
    <property type="evidence" value="ECO:0007669"/>
    <property type="project" value="TreeGrafter"/>
</dbReference>
<evidence type="ECO:0000256" key="1">
    <source>
        <dbReference type="ARBA" id="ARBA00022443"/>
    </source>
</evidence>
<dbReference type="Proteomes" id="UP000000599">
    <property type="component" value="Chromosome F"/>
</dbReference>
<dbReference type="eggNOG" id="ENOG502T2HC">
    <property type="taxonomic scope" value="Eukaryota"/>
</dbReference>
<dbReference type="InterPro" id="IPR046982">
    <property type="entry name" value="BIN3/RVS161-like"/>
</dbReference>
<evidence type="ECO:0000313" key="6">
    <source>
        <dbReference type="Proteomes" id="UP000000599"/>
    </source>
</evidence>
<dbReference type="GO" id="GO:0051666">
    <property type="term" value="P:actin cortical patch localization"/>
    <property type="evidence" value="ECO:0007669"/>
    <property type="project" value="InterPro"/>
</dbReference>
<sequence>MSVDKIKNNLGVFGSSVKDTLTHHKQFNNDDELISHYKHDIKKAISALKFVDKQTRKIGSSHWPHLLKSNIKMGELFIKLIGADSLQFDGIEEYYSDFDKWQAEQEIPMIHPKERQLVISGVNKEMDHYMMSMEKLRIRVTSEWEFYSKSVHIRVKEMVGYLNDLLKLIKKRNSKKSNYDNIHKKINKIMKKTTPLDAKEQKQLNKLDEELKESSIVFNKLDEKLKSILPHALTFLDEFVENLTKLTLCKQLDAYEDIKHTLMNYATFHGFLDTESEDNIQTYEAITNQWETLITPTRLRIESFISFIHEKKPELIDTEIDDKDKTSKTHKMWNKVTSKVTNKTHNLKSTDHVNGIFNDYLTADPLDSFKKFQDPMMNRSETYHPSKVINIDDVIVPNTNAGNASAPPPLPPRSNTTTIKGNLKAPVAPGKQHLKRIPSNDSMESIHSSSSESDSDEMTSVSSAASDIMLENSSPEIVNKDLKKVYNSSKNKIKECPIPIVPHDYKAEHENSMFAADTSSVTYKLEQLNKFFDKILNYTDSTQIERKILQAKYNFAGVEPGDLSFNGSDQVEILFDFQAVDSLYNSSNENWLVGMIKSEQNCRIGFVPSNYF</sequence>
<dbReference type="Gene3D" id="1.20.1270.60">
    <property type="entry name" value="Arfaptin homology (AH) domain/BAR domain"/>
    <property type="match status" value="1"/>
</dbReference>
<dbReference type="HOGENOM" id="CLU_030036_0_0_1"/>
<dbReference type="InterPro" id="IPR036028">
    <property type="entry name" value="SH3-like_dom_sf"/>
</dbReference>
<accession>B5RUJ5</accession>
<evidence type="ECO:0000256" key="2">
    <source>
        <dbReference type="PROSITE-ProRule" id="PRU00192"/>
    </source>
</evidence>
<dbReference type="GO" id="GO:0008289">
    <property type="term" value="F:lipid binding"/>
    <property type="evidence" value="ECO:0007669"/>
    <property type="project" value="TreeGrafter"/>
</dbReference>
<dbReference type="GO" id="GO:0043332">
    <property type="term" value="C:mating projection tip"/>
    <property type="evidence" value="ECO:0007669"/>
    <property type="project" value="TreeGrafter"/>
</dbReference>
<gene>
    <name evidence="5" type="ordered locus">DEHA2F19602g</name>
</gene>
<feature type="region of interest" description="Disordered" evidence="3">
    <location>
        <begin position="399"/>
        <end position="467"/>
    </location>
</feature>
<dbReference type="RefSeq" id="XP_002770853.1">
    <property type="nucleotide sequence ID" value="XM_002770807.1"/>
</dbReference>
<dbReference type="InterPro" id="IPR027267">
    <property type="entry name" value="AH/BAR_dom_sf"/>
</dbReference>
<dbReference type="PANTHER" id="PTHR47174">
    <property type="entry name" value="BRIDGING INTEGRATOR 3"/>
    <property type="match status" value="1"/>
</dbReference>
<dbReference type="SUPFAM" id="SSF103657">
    <property type="entry name" value="BAR/IMD domain-like"/>
    <property type="match status" value="1"/>
</dbReference>
<feature type="domain" description="SH3" evidence="4">
    <location>
        <begin position="544"/>
        <end position="612"/>
    </location>
</feature>
<proteinExistence type="predicted"/>
<dbReference type="CDD" id="cd07599">
    <property type="entry name" value="BAR_Rvs167p"/>
    <property type="match status" value="1"/>
</dbReference>
<dbReference type="InterPro" id="IPR001452">
    <property type="entry name" value="SH3_domain"/>
</dbReference>
<dbReference type="AlphaFoldDB" id="B5RUJ5"/>
<protein>
    <submittedName>
        <fullName evidence="5">DEHA2F19602p</fullName>
    </submittedName>
</protein>
<dbReference type="PANTHER" id="PTHR47174:SF1">
    <property type="entry name" value="REDUCED VIABILITY UPON STARVATION PROTEIN 167"/>
    <property type="match status" value="1"/>
</dbReference>
<keyword evidence="1 2" id="KW-0728">SH3 domain</keyword>
<keyword evidence="6" id="KW-1185">Reference proteome</keyword>
<dbReference type="KEGG" id="dha:DEHA2F19602g"/>
<evidence type="ECO:0000256" key="3">
    <source>
        <dbReference type="SAM" id="MobiDB-lite"/>
    </source>
</evidence>
<dbReference type="EMBL" id="CR382138">
    <property type="protein sequence ID" value="CAR66373.1"/>
    <property type="molecule type" value="Genomic_DNA"/>
</dbReference>
<dbReference type="GO" id="GO:0006897">
    <property type="term" value="P:endocytosis"/>
    <property type="evidence" value="ECO:0007669"/>
    <property type="project" value="InterPro"/>
</dbReference>
<name>B5RUJ5_DEBHA</name>
<dbReference type="GO" id="GO:0030479">
    <property type="term" value="C:actin cortical patch"/>
    <property type="evidence" value="ECO:0007669"/>
    <property type="project" value="TreeGrafter"/>
</dbReference>
<dbReference type="OMA" id="HVHPKEM"/>
<dbReference type="GeneID" id="8999014"/>
<dbReference type="VEuPathDB" id="FungiDB:DEHA2F19602g"/>
<dbReference type="PROSITE" id="PS50002">
    <property type="entry name" value="SH3"/>
    <property type="match status" value="1"/>
</dbReference>
<dbReference type="STRING" id="284592.B5RUJ5"/>
<dbReference type="Gene3D" id="2.30.30.40">
    <property type="entry name" value="SH3 Domains"/>
    <property type="match status" value="1"/>
</dbReference>
<dbReference type="OrthoDB" id="10255128at2759"/>
<reference evidence="5 6" key="1">
    <citation type="journal article" date="2004" name="Nature">
        <title>Genome evolution in yeasts.</title>
        <authorList>
            <consortium name="Genolevures"/>
            <person name="Dujon B."/>
            <person name="Sherman D."/>
            <person name="Fischer G."/>
            <person name="Durrens P."/>
            <person name="Casaregola S."/>
            <person name="Lafontaine I."/>
            <person name="de Montigny J."/>
            <person name="Marck C."/>
            <person name="Neuveglise C."/>
            <person name="Talla E."/>
            <person name="Goffard N."/>
            <person name="Frangeul L."/>
            <person name="Aigle M."/>
            <person name="Anthouard V."/>
            <person name="Babour A."/>
            <person name="Barbe V."/>
            <person name="Barnay S."/>
            <person name="Blanchin S."/>
            <person name="Beckerich J.M."/>
            <person name="Beyne E."/>
            <person name="Bleykasten C."/>
            <person name="Boisrame A."/>
            <person name="Boyer J."/>
            <person name="Cattolico L."/>
            <person name="Confanioleri F."/>
            <person name="de Daruvar A."/>
            <person name="Despons L."/>
            <person name="Fabre E."/>
            <person name="Fairhead C."/>
            <person name="Ferry-Dumazet H."/>
            <person name="Groppi A."/>
            <person name="Hantraye F."/>
            <person name="Hennequin C."/>
            <person name="Jauniaux N."/>
            <person name="Joyet P."/>
            <person name="Kachouri R."/>
            <person name="Kerrest A."/>
            <person name="Koszul R."/>
            <person name="Lemaire M."/>
            <person name="Lesur I."/>
            <person name="Ma L."/>
            <person name="Muller H."/>
            <person name="Nicaud J.M."/>
            <person name="Nikolski M."/>
            <person name="Oztas S."/>
            <person name="Ozier-Kalogeropoulos O."/>
            <person name="Pellenz S."/>
            <person name="Potier S."/>
            <person name="Richard G.F."/>
            <person name="Straub M.L."/>
            <person name="Suleau A."/>
            <person name="Swennene D."/>
            <person name="Tekaia F."/>
            <person name="Wesolowski-Louvel M."/>
            <person name="Westhof E."/>
            <person name="Wirth B."/>
            <person name="Zeniou-Meyer M."/>
            <person name="Zivanovic I."/>
            <person name="Bolotin-Fukuhara M."/>
            <person name="Thierry A."/>
            <person name="Bouchier C."/>
            <person name="Caudron B."/>
            <person name="Scarpelli C."/>
            <person name="Gaillardin C."/>
            <person name="Weissenbach J."/>
            <person name="Wincker P."/>
            <person name="Souciet J.L."/>
        </authorList>
    </citation>
    <scope>NUCLEOTIDE SEQUENCE [LARGE SCALE GENOMIC DNA]</scope>
    <source>
        <strain evidence="6">ATCC 36239 / CBS 767 / BCRC 21394 / JCM 1990 / NBRC 0083 / IGC 2968</strain>
    </source>
</reference>
<evidence type="ECO:0000259" key="4">
    <source>
        <dbReference type="PROSITE" id="PS50002"/>
    </source>
</evidence>
<dbReference type="GO" id="GO:1990528">
    <property type="term" value="C:Rvs161p-Rvs167p complex"/>
    <property type="evidence" value="ECO:0007669"/>
    <property type="project" value="TreeGrafter"/>
</dbReference>
<dbReference type="SUPFAM" id="SSF50044">
    <property type="entry name" value="SH3-domain"/>
    <property type="match status" value="1"/>
</dbReference>
<evidence type="ECO:0000313" key="5">
    <source>
        <dbReference type="EMBL" id="CAR66373.1"/>
    </source>
</evidence>
<feature type="compositionally biased region" description="Low complexity" evidence="3">
    <location>
        <begin position="439"/>
        <end position="463"/>
    </location>
</feature>
<dbReference type="InParanoid" id="B5RUJ5"/>